<dbReference type="AlphaFoldDB" id="A0A9N9NZ09"/>
<organism evidence="1 2">
    <name type="scientific">Racocetra fulgida</name>
    <dbReference type="NCBI Taxonomy" id="60492"/>
    <lineage>
        <taxon>Eukaryota</taxon>
        <taxon>Fungi</taxon>
        <taxon>Fungi incertae sedis</taxon>
        <taxon>Mucoromycota</taxon>
        <taxon>Glomeromycotina</taxon>
        <taxon>Glomeromycetes</taxon>
        <taxon>Diversisporales</taxon>
        <taxon>Gigasporaceae</taxon>
        <taxon>Racocetra</taxon>
    </lineage>
</organism>
<dbReference type="OrthoDB" id="10039566at2759"/>
<reference evidence="1" key="1">
    <citation type="submission" date="2021-06" db="EMBL/GenBank/DDBJ databases">
        <authorList>
            <person name="Kallberg Y."/>
            <person name="Tangrot J."/>
            <person name="Rosling A."/>
        </authorList>
    </citation>
    <scope>NUCLEOTIDE SEQUENCE</scope>
    <source>
        <strain evidence="1">IN212</strain>
    </source>
</reference>
<dbReference type="GO" id="GO:0000329">
    <property type="term" value="C:fungal-type vacuole membrane"/>
    <property type="evidence" value="ECO:0007669"/>
    <property type="project" value="InterPro"/>
</dbReference>
<dbReference type="PANTHER" id="PTHR35895">
    <property type="entry name" value="CHROMOSOME 16, WHOLE GENOME SHOTGUN SEQUENCE"/>
    <property type="match status" value="1"/>
</dbReference>
<gene>
    <name evidence="1" type="ORF">RFULGI_LOCUS15221</name>
</gene>
<dbReference type="PANTHER" id="PTHR35895:SF1">
    <property type="entry name" value="LIPID-BINDING SERUM GLYCOPROTEIN C-TERMINAL DOMAIN-CONTAINING PROTEIN"/>
    <property type="match status" value="1"/>
</dbReference>
<dbReference type="InterPro" id="IPR046368">
    <property type="entry name" value="Tag1"/>
</dbReference>
<comment type="caution">
    <text evidence="1">The sequence shown here is derived from an EMBL/GenBank/DDBJ whole genome shotgun (WGS) entry which is preliminary data.</text>
</comment>
<evidence type="ECO:0000313" key="1">
    <source>
        <dbReference type="EMBL" id="CAG8773251.1"/>
    </source>
</evidence>
<dbReference type="InterPro" id="IPR022185">
    <property type="entry name" value="DUF3712"/>
</dbReference>
<protein>
    <submittedName>
        <fullName evidence="1">11494_t:CDS:1</fullName>
    </submittedName>
</protein>
<sequence length="134" mass="14421">MNDFPSVTVNNFDAPNDHPDGGIAISIISTINNPSQISVELGDIMFDIDHMNQTIGQVCSKNFTLMRGDNKLSLEGRLLPQNSSAGVAAVSDLFSKFIVGKDSLINVVARTVKPNNSDSPISWLQDAFNGTVLN</sequence>
<dbReference type="EMBL" id="CAJVPZ010047906">
    <property type="protein sequence ID" value="CAG8773251.1"/>
    <property type="molecule type" value="Genomic_DNA"/>
</dbReference>
<feature type="non-terminal residue" evidence="1">
    <location>
        <position position="134"/>
    </location>
</feature>
<dbReference type="Proteomes" id="UP000789396">
    <property type="component" value="Unassembled WGS sequence"/>
</dbReference>
<proteinExistence type="predicted"/>
<dbReference type="Pfam" id="PF12505">
    <property type="entry name" value="DUF3712"/>
    <property type="match status" value="1"/>
</dbReference>
<accession>A0A9N9NZ09</accession>
<name>A0A9N9NZ09_9GLOM</name>
<evidence type="ECO:0000313" key="2">
    <source>
        <dbReference type="Proteomes" id="UP000789396"/>
    </source>
</evidence>
<keyword evidence="2" id="KW-1185">Reference proteome</keyword>